<sequence length="250" mass="27403">MALTTPLGLIPLALNTRHTDSIPGAMALLPPPKVQPASQMPKQNKTADEDPKTKSKKLPRLSNHHKISKRPLLHPPIASPNSSSNTAPKVIYISSSTPFISTIKRVRKLLSGIEARQYAASKSSRPRPGKNNRENWNAKSRNDELRSVMQTGNDQAFIRGVESSLKDRDGEEVILKATGKAIERLLSVAAWFMSEGEGKEFAVSIRTGSVGAIDDVVSRRDGDVDADMEAEELGSRVRRTSCLEVGVRFR</sequence>
<dbReference type="GO" id="GO:0004526">
    <property type="term" value="F:ribonuclease P activity"/>
    <property type="evidence" value="ECO:0007669"/>
    <property type="project" value="TreeGrafter"/>
</dbReference>
<dbReference type="GO" id="GO:0006364">
    <property type="term" value="P:rRNA processing"/>
    <property type="evidence" value="ECO:0007669"/>
    <property type="project" value="TreeGrafter"/>
</dbReference>
<dbReference type="Proteomes" id="UP000254866">
    <property type="component" value="Unassembled WGS sequence"/>
</dbReference>
<feature type="region of interest" description="Disordered" evidence="4">
    <location>
        <begin position="117"/>
        <end position="141"/>
    </location>
</feature>
<dbReference type="GO" id="GO:0000172">
    <property type="term" value="C:ribonuclease MRP complex"/>
    <property type="evidence" value="ECO:0007669"/>
    <property type="project" value="InterPro"/>
</dbReference>
<accession>A0A370TK77</accession>
<evidence type="ECO:0000256" key="2">
    <source>
        <dbReference type="ARBA" id="ARBA00022694"/>
    </source>
</evidence>
<evidence type="ECO:0000256" key="1">
    <source>
        <dbReference type="ARBA" id="ARBA00004123"/>
    </source>
</evidence>
<evidence type="ECO:0000256" key="4">
    <source>
        <dbReference type="SAM" id="MobiDB-lite"/>
    </source>
</evidence>
<protein>
    <submittedName>
        <fullName evidence="5">Uncharacterized protein</fullName>
    </submittedName>
</protein>
<feature type="region of interest" description="Disordered" evidence="4">
    <location>
        <begin position="23"/>
        <end position="86"/>
    </location>
</feature>
<name>A0A370TK77_9HELO</name>
<keyword evidence="2" id="KW-0819">tRNA processing</keyword>
<dbReference type="STRING" id="2656787.A0A370TK77"/>
<dbReference type="Gene3D" id="3.30.110.20">
    <property type="entry name" value="Alba-like domain"/>
    <property type="match status" value="1"/>
</dbReference>
<organism evidence="5 6">
    <name type="scientific">Venustampulla echinocandica</name>
    <dbReference type="NCBI Taxonomy" id="2656787"/>
    <lineage>
        <taxon>Eukaryota</taxon>
        <taxon>Fungi</taxon>
        <taxon>Dikarya</taxon>
        <taxon>Ascomycota</taxon>
        <taxon>Pezizomycotina</taxon>
        <taxon>Leotiomycetes</taxon>
        <taxon>Helotiales</taxon>
        <taxon>Pleuroascaceae</taxon>
        <taxon>Venustampulla</taxon>
    </lineage>
</organism>
<evidence type="ECO:0000313" key="5">
    <source>
        <dbReference type="EMBL" id="RDL35931.1"/>
    </source>
</evidence>
<dbReference type="AlphaFoldDB" id="A0A370TK77"/>
<dbReference type="EMBL" id="NPIC01000005">
    <property type="protein sequence ID" value="RDL35931.1"/>
    <property type="molecule type" value="Genomic_DNA"/>
</dbReference>
<reference evidence="5 6" key="1">
    <citation type="journal article" date="2018" name="IMA Fungus">
        <title>IMA Genome-F 9: Draft genome sequence of Annulohypoxylon stygium, Aspergillus mulundensis, Berkeleyomyces basicola (syn. Thielaviopsis basicola), Ceratocystis smalleyi, two Cercospora beticola strains, Coleophoma cylindrospora, Fusarium fracticaudum, Phialophora cf. hyalina, and Morchella septimelata.</title>
        <authorList>
            <person name="Wingfield B.D."/>
            <person name="Bills G.F."/>
            <person name="Dong Y."/>
            <person name="Huang W."/>
            <person name="Nel W.J."/>
            <person name="Swalarsk-Parry B.S."/>
            <person name="Vaghefi N."/>
            <person name="Wilken P.M."/>
            <person name="An Z."/>
            <person name="de Beer Z.W."/>
            <person name="De Vos L."/>
            <person name="Chen L."/>
            <person name="Duong T.A."/>
            <person name="Gao Y."/>
            <person name="Hammerbacher A."/>
            <person name="Kikkert J.R."/>
            <person name="Li Y."/>
            <person name="Li H."/>
            <person name="Li K."/>
            <person name="Li Q."/>
            <person name="Liu X."/>
            <person name="Ma X."/>
            <person name="Naidoo K."/>
            <person name="Pethybridge S.J."/>
            <person name="Sun J."/>
            <person name="Steenkamp E.T."/>
            <person name="van der Nest M.A."/>
            <person name="van Wyk S."/>
            <person name="Wingfield M.J."/>
            <person name="Xiong C."/>
            <person name="Yue Q."/>
            <person name="Zhang X."/>
        </authorList>
    </citation>
    <scope>NUCLEOTIDE SEQUENCE [LARGE SCALE GENOMIC DNA]</scope>
    <source>
        <strain evidence="5 6">BP 5553</strain>
    </source>
</reference>
<dbReference type="InterPro" id="IPR036882">
    <property type="entry name" value="Alba-like_dom_sf"/>
</dbReference>
<dbReference type="PANTHER" id="PTHR28256:SF1">
    <property type="entry name" value="RIBONUCLEASES P_MRP PROTEIN SUBUNIT POP7"/>
    <property type="match status" value="1"/>
</dbReference>
<dbReference type="InterPro" id="IPR014612">
    <property type="entry name" value="Pop7/Rpp20"/>
</dbReference>
<feature type="compositionally biased region" description="Basic residues" evidence="4">
    <location>
        <begin position="54"/>
        <end position="72"/>
    </location>
</feature>
<keyword evidence="3" id="KW-0539">Nucleus</keyword>
<dbReference type="GeneID" id="43599392"/>
<keyword evidence="6" id="KW-1185">Reference proteome</keyword>
<dbReference type="Pfam" id="PF12328">
    <property type="entry name" value="Rpp20"/>
    <property type="match status" value="1"/>
</dbReference>
<dbReference type="InterPro" id="IPR020241">
    <property type="entry name" value="RNase_P/MRP_Pop7_fungi"/>
</dbReference>
<dbReference type="GO" id="GO:0003723">
    <property type="term" value="F:RNA binding"/>
    <property type="evidence" value="ECO:0007669"/>
    <property type="project" value="TreeGrafter"/>
</dbReference>
<dbReference type="GO" id="GO:0034965">
    <property type="term" value="P:intronic box C/D snoRNA processing"/>
    <property type="evidence" value="ECO:0007669"/>
    <property type="project" value="TreeGrafter"/>
</dbReference>
<dbReference type="GO" id="GO:0001682">
    <property type="term" value="P:tRNA 5'-leader removal"/>
    <property type="evidence" value="ECO:0007669"/>
    <property type="project" value="InterPro"/>
</dbReference>
<evidence type="ECO:0000313" key="6">
    <source>
        <dbReference type="Proteomes" id="UP000254866"/>
    </source>
</evidence>
<comment type="subcellular location">
    <subcellularLocation>
        <location evidence="1">Nucleus</location>
    </subcellularLocation>
</comment>
<comment type="caution">
    <text evidence="5">The sequence shown here is derived from an EMBL/GenBank/DDBJ whole genome shotgun (WGS) entry which is preliminary data.</text>
</comment>
<gene>
    <name evidence="5" type="ORF">BP5553_06543</name>
</gene>
<proteinExistence type="predicted"/>
<dbReference type="OrthoDB" id="5416589at2759"/>
<evidence type="ECO:0000256" key="3">
    <source>
        <dbReference type="ARBA" id="ARBA00023242"/>
    </source>
</evidence>
<dbReference type="PANTHER" id="PTHR28256">
    <property type="entry name" value="RIBONUCLEASES P/MRP PROTEIN SUBUNIT POP7"/>
    <property type="match status" value="1"/>
</dbReference>
<dbReference type="GO" id="GO:0000171">
    <property type="term" value="F:ribonuclease MRP activity"/>
    <property type="evidence" value="ECO:0007669"/>
    <property type="project" value="TreeGrafter"/>
</dbReference>
<dbReference type="GO" id="GO:0000294">
    <property type="term" value="P:nuclear-transcribed mRNA catabolic process, RNase MRP-dependent"/>
    <property type="evidence" value="ECO:0007669"/>
    <property type="project" value="TreeGrafter"/>
</dbReference>
<dbReference type="GO" id="GO:0005655">
    <property type="term" value="C:nucleolar ribonuclease P complex"/>
    <property type="evidence" value="ECO:0007669"/>
    <property type="project" value="InterPro"/>
</dbReference>
<dbReference type="RefSeq" id="XP_031868587.1">
    <property type="nucleotide sequence ID" value="XM_032015166.1"/>
</dbReference>